<dbReference type="AlphaFoldDB" id="A0A4R5DFY5"/>
<keyword evidence="1" id="KW-0597">Phosphoprotein</keyword>
<dbReference type="PROSITE" id="PS50110">
    <property type="entry name" value="RESPONSE_REGULATORY"/>
    <property type="match status" value="1"/>
</dbReference>
<dbReference type="InterPro" id="IPR011006">
    <property type="entry name" value="CheY-like_superfamily"/>
</dbReference>
<dbReference type="PANTHER" id="PTHR44520:SF2">
    <property type="entry name" value="RESPONSE REGULATOR RCP1"/>
    <property type="match status" value="1"/>
</dbReference>
<dbReference type="SMART" id="SM00448">
    <property type="entry name" value="REC"/>
    <property type="match status" value="1"/>
</dbReference>
<dbReference type="RefSeq" id="WP_131960276.1">
    <property type="nucleotide sequence ID" value="NZ_SMFL01000008.1"/>
</dbReference>
<reference evidence="3 4" key="1">
    <citation type="submission" date="2019-03" db="EMBL/GenBank/DDBJ databases">
        <title>Dyadobacter AR-3-6 sp. nov., isolated from arctic soil.</title>
        <authorList>
            <person name="Chaudhary D.K."/>
        </authorList>
    </citation>
    <scope>NUCLEOTIDE SEQUENCE [LARGE SCALE GENOMIC DNA]</scope>
    <source>
        <strain evidence="3 4">AR-3-6</strain>
    </source>
</reference>
<proteinExistence type="predicted"/>
<dbReference type="InterPro" id="IPR052893">
    <property type="entry name" value="TCS_response_regulator"/>
</dbReference>
<dbReference type="Proteomes" id="UP000294850">
    <property type="component" value="Unassembled WGS sequence"/>
</dbReference>
<organism evidence="3 4">
    <name type="scientific">Dyadobacter psychrotolerans</name>
    <dbReference type="NCBI Taxonomy" id="2541721"/>
    <lineage>
        <taxon>Bacteria</taxon>
        <taxon>Pseudomonadati</taxon>
        <taxon>Bacteroidota</taxon>
        <taxon>Cytophagia</taxon>
        <taxon>Cytophagales</taxon>
        <taxon>Spirosomataceae</taxon>
        <taxon>Dyadobacter</taxon>
    </lineage>
</organism>
<dbReference type="OrthoDB" id="7631574at2"/>
<comment type="caution">
    <text evidence="3">The sequence shown here is derived from an EMBL/GenBank/DDBJ whole genome shotgun (WGS) entry which is preliminary data.</text>
</comment>
<feature type="domain" description="Response regulatory" evidence="2">
    <location>
        <begin position="8"/>
        <end position="128"/>
    </location>
</feature>
<evidence type="ECO:0000313" key="4">
    <source>
        <dbReference type="Proteomes" id="UP000294850"/>
    </source>
</evidence>
<dbReference type="EMBL" id="SMFL01000008">
    <property type="protein sequence ID" value="TDE12856.1"/>
    <property type="molecule type" value="Genomic_DNA"/>
</dbReference>
<evidence type="ECO:0000259" key="2">
    <source>
        <dbReference type="PROSITE" id="PS50110"/>
    </source>
</evidence>
<dbReference type="InterPro" id="IPR001789">
    <property type="entry name" value="Sig_transdc_resp-reg_receiver"/>
</dbReference>
<keyword evidence="4" id="KW-1185">Reference proteome</keyword>
<feature type="modified residue" description="4-aspartylphosphate" evidence="1">
    <location>
        <position position="61"/>
    </location>
</feature>
<accession>A0A4R5DFY5</accession>
<dbReference type="CDD" id="cd17557">
    <property type="entry name" value="REC_Rcp-like"/>
    <property type="match status" value="1"/>
</dbReference>
<evidence type="ECO:0000313" key="3">
    <source>
        <dbReference type="EMBL" id="TDE12856.1"/>
    </source>
</evidence>
<dbReference type="Pfam" id="PF00072">
    <property type="entry name" value="Response_reg"/>
    <property type="match status" value="1"/>
</dbReference>
<sequence length="150" mass="17052">MKENKPVHILLADDDEDDTSLFQEALEQIQISTRLDIAENGMELMHTLADNQHVPDLIFLDMNMPIKNGLECLVEIRNSDDFKEIPVVILSTSVADYLLKSAYQAGANLYIQKPTSFSGLVQIIEKCLSRKEDLKNTTDLEQFLIRNNNN</sequence>
<gene>
    <name evidence="3" type="ORF">E0F88_21170</name>
</gene>
<dbReference type="SUPFAM" id="SSF52172">
    <property type="entry name" value="CheY-like"/>
    <property type="match status" value="1"/>
</dbReference>
<dbReference type="Gene3D" id="3.40.50.2300">
    <property type="match status" value="1"/>
</dbReference>
<dbReference type="GO" id="GO:0000160">
    <property type="term" value="P:phosphorelay signal transduction system"/>
    <property type="evidence" value="ECO:0007669"/>
    <property type="project" value="InterPro"/>
</dbReference>
<dbReference type="PANTHER" id="PTHR44520">
    <property type="entry name" value="RESPONSE REGULATOR RCP1-RELATED"/>
    <property type="match status" value="1"/>
</dbReference>
<evidence type="ECO:0000256" key="1">
    <source>
        <dbReference type="PROSITE-ProRule" id="PRU00169"/>
    </source>
</evidence>
<protein>
    <submittedName>
        <fullName evidence="3">Response regulator</fullName>
    </submittedName>
</protein>
<name>A0A4R5DFY5_9BACT</name>